<evidence type="ECO:0000256" key="1">
    <source>
        <dbReference type="SAM" id="MobiDB-lite"/>
    </source>
</evidence>
<sequence>MVPDFESIMGETYHQQFAEDSILNLNVDEMRMEKLLTKNDISCLKRLIVKFRLHLKEGHENIEQNGKGDILLDHAIFINDLMIKRTEALQAAAKHEKDKNKRSEHFMVTVSLFKKGLIAFEKQQVPLRRHLARMAFAKTDEGAAYFKQKAREEMAAIIKERVDEYRRIEAEKEAQPKEITVKDAPKKLEKVVEEDQKDLESEEENRVIIKEEKGEIKEEQPISS</sequence>
<evidence type="ECO:0000313" key="3">
    <source>
        <dbReference type="EMBL" id="UMM42848.1"/>
    </source>
</evidence>
<dbReference type="OMA" id="HAIFISD"/>
<dbReference type="Proteomes" id="UP000829354">
    <property type="component" value="Chromosome X"/>
</dbReference>
<feature type="region of interest" description="Disordered" evidence="1">
    <location>
        <begin position="192"/>
        <end position="224"/>
    </location>
</feature>
<evidence type="ECO:0000313" key="2">
    <source>
        <dbReference type="EMBL" id="ULT83573.1"/>
    </source>
</evidence>
<evidence type="ECO:0000313" key="5">
    <source>
        <dbReference type="Proteomes" id="UP000829354"/>
    </source>
</evidence>
<dbReference type="EMBL" id="CP090896">
    <property type="protein sequence ID" value="ULT83573.1"/>
    <property type="molecule type" value="Genomic_DNA"/>
</dbReference>
<dbReference type="AlphaFoldDB" id="A0AAE9FIB5"/>
<protein>
    <submittedName>
        <fullName evidence="3">Uncharacterized protein</fullName>
    </submittedName>
</protein>
<accession>A0AAE9FIB5</accession>
<gene>
    <name evidence="2" type="ORF">L3Y34_012663</name>
    <name evidence="3" type="ORF">L5515_018521</name>
</gene>
<dbReference type="EMBL" id="CP092625">
    <property type="protein sequence ID" value="UMM42848.1"/>
    <property type="molecule type" value="Genomic_DNA"/>
</dbReference>
<proteinExistence type="predicted"/>
<organism evidence="3 5">
    <name type="scientific">Caenorhabditis briggsae</name>
    <dbReference type="NCBI Taxonomy" id="6238"/>
    <lineage>
        <taxon>Eukaryota</taxon>
        <taxon>Metazoa</taxon>
        <taxon>Ecdysozoa</taxon>
        <taxon>Nematoda</taxon>
        <taxon>Chromadorea</taxon>
        <taxon>Rhabditida</taxon>
        <taxon>Rhabditina</taxon>
        <taxon>Rhabditomorpha</taxon>
        <taxon>Rhabditoidea</taxon>
        <taxon>Rhabditidae</taxon>
        <taxon>Peloderinae</taxon>
        <taxon>Caenorhabditis</taxon>
    </lineage>
</organism>
<evidence type="ECO:0000313" key="4">
    <source>
        <dbReference type="Proteomes" id="UP000827892"/>
    </source>
</evidence>
<reference evidence="2 4" key="2">
    <citation type="submission" date="2022-05" db="EMBL/GenBank/DDBJ databases">
        <title>Chromosome-level reference genomes for two strains of Caenorhabditis briggsae: an improved platform for comparative genomics.</title>
        <authorList>
            <person name="Stevens L."/>
            <person name="Andersen E.C."/>
        </authorList>
    </citation>
    <scope>NUCLEOTIDE SEQUENCE [LARGE SCALE GENOMIC DNA]</scope>
    <source>
        <strain evidence="2">QX1410_ONT</strain>
        <tissue evidence="2">Whole-organism</tissue>
    </source>
</reference>
<feature type="compositionally biased region" description="Basic and acidic residues" evidence="1">
    <location>
        <begin position="204"/>
        <end position="224"/>
    </location>
</feature>
<keyword evidence="5" id="KW-1185">Reference proteome</keyword>
<dbReference type="Proteomes" id="UP000827892">
    <property type="component" value="Chromosome X"/>
</dbReference>
<reference evidence="3 5" key="1">
    <citation type="submission" date="2022-04" db="EMBL/GenBank/DDBJ databases">
        <title>Chromosome-level reference genomes for two strains of Caenorhabditis briggsae: an improved platform for comparative genomics.</title>
        <authorList>
            <person name="Stevens L."/>
            <person name="Andersen E."/>
        </authorList>
    </citation>
    <scope>NUCLEOTIDE SEQUENCE [LARGE SCALE GENOMIC DNA]</scope>
    <source>
        <strain evidence="3">VX34</strain>
        <tissue evidence="3">Whole-organism</tissue>
    </source>
</reference>
<name>A0AAE9FIB5_CAEBR</name>